<evidence type="ECO:0000256" key="1">
    <source>
        <dbReference type="PROSITE-ProRule" id="PRU00339"/>
    </source>
</evidence>
<comment type="caution">
    <text evidence="2">The sequence shown here is derived from an EMBL/GenBank/DDBJ whole genome shotgun (WGS) entry which is preliminary data.</text>
</comment>
<dbReference type="Gene3D" id="1.25.40.10">
    <property type="entry name" value="Tetratricopeptide repeat domain"/>
    <property type="match status" value="1"/>
</dbReference>
<dbReference type="AlphaFoldDB" id="A0A9W7LP07"/>
<evidence type="ECO:0000313" key="3">
    <source>
        <dbReference type="Proteomes" id="UP001165190"/>
    </source>
</evidence>
<evidence type="ECO:0000313" key="2">
    <source>
        <dbReference type="EMBL" id="GMI71583.1"/>
    </source>
</evidence>
<dbReference type="InterPro" id="IPR011990">
    <property type="entry name" value="TPR-like_helical_dom_sf"/>
</dbReference>
<dbReference type="OrthoDB" id="407558at2759"/>
<gene>
    <name evidence="2" type="ORF">HRI_000827600</name>
</gene>
<dbReference type="InterPro" id="IPR019734">
    <property type="entry name" value="TPR_rpt"/>
</dbReference>
<keyword evidence="1" id="KW-0802">TPR repeat</keyword>
<protein>
    <submittedName>
        <fullName evidence="2">Uncharacterized protein</fullName>
    </submittedName>
</protein>
<reference evidence="2" key="1">
    <citation type="submission" date="2023-05" db="EMBL/GenBank/DDBJ databases">
        <title>Genome and transcriptome analyses reveal genes involved in the formation of fine ridges on petal epidermal cells in Hibiscus trionum.</title>
        <authorList>
            <person name="Koshimizu S."/>
            <person name="Masuda S."/>
            <person name="Ishii T."/>
            <person name="Shirasu K."/>
            <person name="Hoshino A."/>
            <person name="Arita M."/>
        </authorList>
    </citation>
    <scope>NUCLEOTIDE SEQUENCE</scope>
    <source>
        <strain evidence="2">Hamamatsu line</strain>
    </source>
</reference>
<dbReference type="Proteomes" id="UP001165190">
    <property type="component" value="Unassembled WGS sequence"/>
</dbReference>
<proteinExistence type="predicted"/>
<feature type="repeat" description="TPR" evidence="1">
    <location>
        <begin position="144"/>
        <end position="177"/>
    </location>
</feature>
<dbReference type="SUPFAM" id="SSF48452">
    <property type="entry name" value="TPR-like"/>
    <property type="match status" value="1"/>
</dbReference>
<dbReference type="PROSITE" id="PS50005">
    <property type="entry name" value="TPR"/>
    <property type="match status" value="1"/>
</dbReference>
<organism evidence="2 3">
    <name type="scientific">Hibiscus trionum</name>
    <name type="common">Flower of an hour</name>
    <dbReference type="NCBI Taxonomy" id="183268"/>
    <lineage>
        <taxon>Eukaryota</taxon>
        <taxon>Viridiplantae</taxon>
        <taxon>Streptophyta</taxon>
        <taxon>Embryophyta</taxon>
        <taxon>Tracheophyta</taxon>
        <taxon>Spermatophyta</taxon>
        <taxon>Magnoliopsida</taxon>
        <taxon>eudicotyledons</taxon>
        <taxon>Gunneridae</taxon>
        <taxon>Pentapetalae</taxon>
        <taxon>rosids</taxon>
        <taxon>malvids</taxon>
        <taxon>Malvales</taxon>
        <taxon>Malvaceae</taxon>
        <taxon>Malvoideae</taxon>
        <taxon>Hibiscus</taxon>
    </lineage>
</organism>
<name>A0A9W7LP07_HIBTR</name>
<sequence>MVEYIDHSLGQTQLALTEAPNEALPLSTCFYRVGIFMGAIIWHMELMPNFGAAWLTKDKFKITSVSTKLIEGQKTGTSGLRKKLKFLWKRTTFQIGSNRCLIHYHLRITRIEFWKYWKALRYLDVCWDLEDIDQEKSSSLRKTKSQIFTNSSAYMALNDIDGAVESFKKALDLEPNDGGIKKELAAARKKIADRRDQEKKTYSRMFL</sequence>
<keyword evidence="3" id="KW-1185">Reference proteome</keyword>
<dbReference type="EMBL" id="BSYR01000010">
    <property type="protein sequence ID" value="GMI71583.1"/>
    <property type="molecule type" value="Genomic_DNA"/>
</dbReference>
<accession>A0A9W7LP07</accession>